<dbReference type="Proteomes" id="UP000272888">
    <property type="component" value="Unassembled WGS sequence"/>
</dbReference>
<dbReference type="AlphaFoldDB" id="A0A3A8MXK4"/>
<feature type="domain" description="Hint" evidence="1">
    <location>
        <begin position="154"/>
        <end position="246"/>
    </location>
</feature>
<feature type="non-terminal residue" evidence="2">
    <location>
        <position position="1"/>
    </location>
</feature>
<sequence>IAAILNGYPTWEGDPGAYWTFPSGSYDYSKVYLPLRGQFDAGSEATDCIIQSILPGSKARLTLKTNGGFCVTSAPIQSIFAGAVGYRAYDFNALLDFSLVPLECPMETIINEEVKANLTVAVQADCGRKDAGGNPVLDLRTKTVAVLENIFYLNSCLAAGTPVVRADGQRVPVESIAPGDKVQSEGGKVLTVVDVSRGAEDKPLVHLRDERGQEVRLTSTHPVVTAAGKVLPASRVKVNDRLRTRLGITRITSVTPVAYEGQVFNLKLGTEAELARLQPNEQTFFAGGFLVGDSATQVRMETDAKQPLARALPRAWKADFRNSQARAR</sequence>
<dbReference type="InterPro" id="IPR006141">
    <property type="entry name" value="Intein_N"/>
</dbReference>
<comment type="caution">
    <text evidence="2">The sequence shown here is derived from an EMBL/GenBank/DDBJ whole genome shotgun (WGS) entry which is preliminary data.</text>
</comment>
<accession>A0A3A8MXK4</accession>
<dbReference type="InterPro" id="IPR003587">
    <property type="entry name" value="Hint_dom_N"/>
</dbReference>
<dbReference type="InterPro" id="IPR036844">
    <property type="entry name" value="Hint_dom_sf"/>
</dbReference>
<evidence type="ECO:0000313" key="2">
    <source>
        <dbReference type="EMBL" id="RKH36968.1"/>
    </source>
</evidence>
<dbReference type="SMART" id="SM00306">
    <property type="entry name" value="HintN"/>
    <property type="match status" value="1"/>
</dbReference>
<name>A0A3A8MXK4_9BACT</name>
<dbReference type="Gene3D" id="2.170.16.10">
    <property type="entry name" value="Hedgehog/Intein (Hint) domain"/>
    <property type="match status" value="1"/>
</dbReference>
<evidence type="ECO:0000313" key="3">
    <source>
        <dbReference type="Proteomes" id="UP000272888"/>
    </source>
</evidence>
<dbReference type="RefSeq" id="WP_244237838.1">
    <property type="nucleotide sequence ID" value="NZ_RAWB01000964.1"/>
</dbReference>
<protein>
    <recommendedName>
        <fullName evidence="1">Hint domain-containing protein</fullName>
    </recommendedName>
</protein>
<dbReference type="PROSITE" id="PS50817">
    <property type="entry name" value="INTEIN_N_TER"/>
    <property type="match status" value="1"/>
</dbReference>
<dbReference type="GO" id="GO:0016539">
    <property type="term" value="P:intein-mediated protein splicing"/>
    <property type="evidence" value="ECO:0007669"/>
    <property type="project" value="InterPro"/>
</dbReference>
<reference evidence="3" key="1">
    <citation type="submission" date="2018-09" db="EMBL/GenBank/DDBJ databases">
        <authorList>
            <person name="Livingstone P.G."/>
            <person name="Whitworth D.E."/>
        </authorList>
    </citation>
    <scope>NUCLEOTIDE SEQUENCE [LARGE SCALE GENOMIC DNA]</scope>
    <source>
        <strain evidence="3">CA051B</strain>
    </source>
</reference>
<keyword evidence="3" id="KW-1185">Reference proteome</keyword>
<evidence type="ECO:0000259" key="1">
    <source>
        <dbReference type="SMART" id="SM00306"/>
    </source>
</evidence>
<proteinExistence type="predicted"/>
<gene>
    <name evidence="2" type="ORF">D7V93_42520</name>
</gene>
<dbReference type="SUPFAM" id="SSF51294">
    <property type="entry name" value="Hedgehog/intein (Hint) domain"/>
    <property type="match status" value="1"/>
</dbReference>
<dbReference type="CDD" id="cd00081">
    <property type="entry name" value="Hint"/>
    <property type="match status" value="1"/>
</dbReference>
<dbReference type="EMBL" id="RAWB01000964">
    <property type="protein sequence ID" value="RKH36968.1"/>
    <property type="molecule type" value="Genomic_DNA"/>
</dbReference>
<organism evidence="2 3">
    <name type="scientific">Corallococcus llansteffanensis</name>
    <dbReference type="NCBI Taxonomy" id="2316731"/>
    <lineage>
        <taxon>Bacteria</taxon>
        <taxon>Pseudomonadati</taxon>
        <taxon>Myxococcota</taxon>
        <taxon>Myxococcia</taxon>
        <taxon>Myxococcales</taxon>
        <taxon>Cystobacterineae</taxon>
        <taxon>Myxococcaceae</taxon>
        <taxon>Corallococcus</taxon>
    </lineage>
</organism>